<dbReference type="EMBL" id="QBIY01010359">
    <property type="protein sequence ID" value="RXN35851.1"/>
    <property type="molecule type" value="Genomic_DNA"/>
</dbReference>
<dbReference type="GO" id="GO:0006629">
    <property type="term" value="P:lipid metabolic process"/>
    <property type="evidence" value="ECO:0007669"/>
    <property type="project" value="TreeGrafter"/>
</dbReference>
<proteinExistence type="predicted"/>
<evidence type="ECO:0000256" key="3">
    <source>
        <dbReference type="ARBA" id="ARBA00022989"/>
    </source>
</evidence>
<name>A0A498NVC5_LABRO</name>
<keyword evidence="2" id="KW-0812">Transmembrane</keyword>
<dbReference type="Proteomes" id="UP000290572">
    <property type="component" value="Unassembled WGS sequence"/>
</dbReference>
<organism evidence="6 7">
    <name type="scientific">Labeo rohita</name>
    <name type="common">Indian major carp</name>
    <name type="synonym">Cyprinus rohita</name>
    <dbReference type="NCBI Taxonomy" id="84645"/>
    <lineage>
        <taxon>Eukaryota</taxon>
        <taxon>Metazoa</taxon>
        <taxon>Chordata</taxon>
        <taxon>Craniata</taxon>
        <taxon>Vertebrata</taxon>
        <taxon>Euteleostomi</taxon>
        <taxon>Actinopterygii</taxon>
        <taxon>Neopterygii</taxon>
        <taxon>Teleostei</taxon>
        <taxon>Ostariophysi</taxon>
        <taxon>Cypriniformes</taxon>
        <taxon>Cyprinidae</taxon>
        <taxon>Labeoninae</taxon>
        <taxon>Labeonini</taxon>
        <taxon>Labeo</taxon>
    </lineage>
</organism>
<gene>
    <name evidence="6" type="ORF">ROHU_003473</name>
</gene>
<reference evidence="6 7" key="1">
    <citation type="submission" date="2018-03" db="EMBL/GenBank/DDBJ databases">
        <title>Draft genome sequence of Rohu Carp (Labeo rohita).</title>
        <authorList>
            <person name="Das P."/>
            <person name="Kushwaha B."/>
            <person name="Joshi C.G."/>
            <person name="Kumar D."/>
            <person name="Nagpure N.S."/>
            <person name="Sahoo L."/>
            <person name="Das S.P."/>
            <person name="Bit A."/>
            <person name="Patnaik S."/>
            <person name="Meher P.K."/>
            <person name="Jayasankar P."/>
            <person name="Koringa P.G."/>
            <person name="Patel N.V."/>
            <person name="Hinsu A.T."/>
            <person name="Kumar R."/>
            <person name="Pandey M."/>
            <person name="Agarwal S."/>
            <person name="Srivastava S."/>
            <person name="Singh M."/>
            <person name="Iquebal M.A."/>
            <person name="Jaiswal S."/>
            <person name="Angadi U.B."/>
            <person name="Kumar N."/>
            <person name="Raza M."/>
            <person name="Shah T.M."/>
            <person name="Rai A."/>
            <person name="Jena J.K."/>
        </authorList>
    </citation>
    <scope>NUCLEOTIDE SEQUENCE [LARGE SCALE GENOMIC DNA]</scope>
    <source>
        <strain evidence="6">DASCIFA01</strain>
        <tissue evidence="6">Testis</tissue>
    </source>
</reference>
<evidence type="ECO:0000313" key="7">
    <source>
        <dbReference type="Proteomes" id="UP000290572"/>
    </source>
</evidence>
<dbReference type="STRING" id="84645.A0A498NVC5"/>
<keyword evidence="3" id="KW-1133">Transmembrane helix</keyword>
<accession>A0A498NVC5</accession>
<evidence type="ECO:0000256" key="2">
    <source>
        <dbReference type="ARBA" id="ARBA00022692"/>
    </source>
</evidence>
<keyword evidence="5" id="KW-0472">Membrane</keyword>
<evidence type="ECO:0000313" key="6">
    <source>
        <dbReference type="EMBL" id="RXN35851.1"/>
    </source>
</evidence>
<dbReference type="InterPro" id="IPR012171">
    <property type="entry name" value="Fatty_acid_desaturase"/>
</dbReference>
<dbReference type="GO" id="GO:0016020">
    <property type="term" value="C:membrane"/>
    <property type="evidence" value="ECO:0007669"/>
    <property type="project" value="UniProtKB-SubCell"/>
</dbReference>
<dbReference type="PANTHER" id="PTHR19353:SF12">
    <property type="entry name" value="ACYL-COA 6-DESATURASE"/>
    <property type="match status" value="1"/>
</dbReference>
<keyword evidence="7" id="KW-1185">Reference proteome</keyword>
<comment type="subcellular location">
    <subcellularLocation>
        <location evidence="1">Membrane</location>
        <topology evidence="1">Multi-pass membrane protein</topology>
    </subcellularLocation>
</comment>
<evidence type="ECO:0000256" key="1">
    <source>
        <dbReference type="ARBA" id="ARBA00004141"/>
    </source>
</evidence>
<dbReference type="PANTHER" id="PTHR19353">
    <property type="entry name" value="FATTY ACID DESATURASE 2"/>
    <property type="match status" value="1"/>
</dbReference>
<comment type="caution">
    <text evidence="6">The sequence shown here is derived from an EMBL/GenBank/DDBJ whole genome shotgun (WGS) entry which is preliminary data.</text>
</comment>
<evidence type="ECO:0000256" key="4">
    <source>
        <dbReference type="ARBA" id="ARBA00023002"/>
    </source>
</evidence>
<sequence length="104" mass="12244">MESEAKKMQVKDICLARGASAEWWNHRHFQHHAKPNVFKKDPDVNMLNAFVVGKVQPVEYGIKKIKHLPYNHQHKYFFFSKSVYGTEMAMAARMFPVYLLEFLS</sequence>
<evidence type="ECO:0000256" key="5">
    <source>
        <dbReference type="ARBA" id="ARBA00023136"/>
    </source>
</evidence>
<keyword evidence="4" id="KW-0560">Oxidoreductase</keyword>
<protein>
    <submittedName>
        <fullName evidence="6">Fatty acid desaturase 2</fullName>
    </submittedName>
</protein>
<dbReference type="GO" id="GO:0016717">
    <property type="term" value="F:oxidoreductase activity, acting on paired donors, with oxidation of a pair of donors resulting in the reduction of molecular oxygen to two molecules of water"/>
    <property type="evidence" value="ECO:0007669"/>
    <property type="project" value="TreeGrafter"/>
</dbReference>
<dbReference type="AlphaFoldDB" id="A0A498NVC5"/>